<dbReference type="CDD" id="cd07095">
    <property type="entry name" value="ALDH_SGSD_AstD"/>
    <property type="match status" value="1"/>
</dbReference>
<sequence>MTLYIANEWLAGAGQALESQNPATGEPVWQGQAADAGQVDRAVRAARGAFLDWSDRTFAERADICRRFAEILQDRKEELAHAIGRETGKALWEARTEVAAMIGKIEISIRAHDERTGNRESEVAGARAVLRHRPHGVVAVFGPYNFPGHLPNGHIVPALLAGNCVVFKPSELTPLVAEQTVRCWEAAGLPAGVINLVQGEKDTGIALAGHPDIDGLFFTGSSQTGELLHRQFGGHPGKILALEMGGNNPLLVGEISDIPAAVHETIQSAYISAGQRCTCARRLLVPEGETGDRFVEALVRAIRGIRVGRYDEEPQPFMGSLISEKAADQLLAARGRLLEMGATELVEMAKLQPGTGLLSPGLLDVTAVAELPDEEYFGPLLQLIRYRDFDQAIGEANNTRYGLSAGLLSDSREQYDLFIRRIRAGIVNWNRQTTGASSAAPFGGIGASGNHRASAYYAADYCAYPVAGLEQDRVQLPATLAPGLDLGNE</sequence>
<evidence type="ECO:0000313" key="8">
    <source>
        <dbReference type="Proteomes" id="UP001596422"/>
    </source>
</evidence>
<comment type="catalytic activity">
    <reaction evidence="4">
        <text>N-succinyl-L-glutamate 5-semialdehyde + NAD(+) + H2O = N-succinyl-L-glutamate + NADH + 2 H(+)</text>
        <dbReference type="Rhea" id="RHEA:10812"/>
        <dbReference type="ChEBI" id="CHEBI:15377"/>
        <dbReference type="ChEBI" id="CHEBI:15378"/>
        <dbReference type="ChEBI" id="CHEBI:57540"/>
        <dbReference type="ChEBI" id="CHEBI:57945"/>
        <dbReference type="ChEBI" id="CHEBI:58520"/>
        <dbReference type="ChEBI" id="CHEBI:58763"/>
        <dbReference type="EC" id="1.2.1.71"/>
    </reaction>
</comment>
<dbReference type="NCBIfam" id="TIGR03240">
    <property type="entry name" value="arg_catab_astD"/>
    <property type="match status" value="1"/>
</dbReference>
<dbReference type="InterPro" id="IPR016162">
    <property type="entry name" value="Ald_DH_N"/>
</dbReference>
<keyword evidence="2 4" id="KW-0560">Oxidoreductase</keyword>
<organism evidence="7 8">
    <name type="scientific">Marinobacterium aestuariivivens</name>
    <dbReference type="NCBI Taxonomy" id="1698799"/>
    <lineage>
        <taxon>Bacteria</taxon>
        <taxon>Pseudomonadati</taxon>
        <taxon>Pseudomonadota</taxon>
        <taxon>Gammaproteobacteria</taxon>
        <taxon>Oceanospirillales</taxon>
        <taxon>Oceanospirillaceae</taxon>
        <taxon>Marinobacterium</taxon>
    </lineage>
</organism>
<dbReference type="SUPFAM" id="SSF53720">
    <property type="entry name" value="ALDH-like"/>
    <property type="match status" value="1"/>
</dbReference>
<feature type="active site" evidence="4 5">
    <location>
        <position position="243"/>
    </location>
</feature>
<comment type="function">
    <text evidence="4">Catalyzes the NAD-dependent reduction of succinylglutamate semialdehyde into succinylglutamate.</text>
</comment>
<evidence type="ECO:0000256" key="5">
    <source>
        <dbReference type="PROSITE-ProRule" id="PRU10007"/>
    </source>
</evidence>
<feature type="active site" evidence="4">
    <location>
        <position position="277"/>
    </location>
</feature>
<gene>
    <name evidence="4 7" type="primary">astD</name>
    <name evidence="7" type="ORF">ACFQDL_14680</name>
</gene>
<dbReference type="NCBIfam" id="NF006992">
    <property type="entry name" value="PRK09457.1"/>
    <property type="match status" value="1"/>
</dbReference>
<dbReference type="Proteomes" id="UP001596422">
    <property type="component" value="Unassembled WGS sequence"/>
</dbReference>
<dbReference type="PROSITE" id="PS00687">
    <property type="entry name" value="ALDEHYDE_DEHYDR_GLU"/>
    <property type="match status" value="1"/>
</dbReference>
<dbReference type="PANTHER" id="PTHR11699">
    <property type="entry name" value="ALDEHYDE DEHYDROGENASE-RELATED"/>
    <property type="match status" value="1"/>
</dbReference>
<dbReference type="PROSITE" id="PS00070">
    <property type="entry name" value="ALDEHYDE_DEHYDR_CYS"/>
    <property type="match status" value="1"/>
</dbReference>
<dbReference type="InterPro" id="IPR015590">
    <property type="entry name" value="Aldehyde_DH_dom"/>
</dbReference>
<dbReference type="Gene3D" id="3.40.605.10">
    <property type="entry name" value="Aldehyde Dehydrogenase, Chain A, domain 1"/>
    <property type="match status" value="1"/>
</dbReference>
<accession>A0ABW2A136</accession>
<feature type="domain" description="Aldehyde dehydrogenase" evidence="6">
    <location>
        <begin position="9"/>
        <end position="460"/>
    </location>
</feature>
<reference evidence="8" key="1">
    <citation type="journal article" date="2019" name="Int. J. Syst. Evol. Microbiol.">
        <title>The Global Catalogue of Microorganisms (GCM) 10K type strain sequencing project: providing services to taxonomists for standard genome sequencing and annotation.</title>
        <authorList>
            <consortium name="The Broad Institute Genomics Platform"/>
            <consortium name="The Broad Institute Genome Sequencing Center for Infectious Disease"/>
            <person name="Wu L."/>
            <person name="Ma J."/>
        </authorList>
    </citation>
    <scope>NUCLEOTIDE SEQUENCE [LARGE SCALE GENOMIC DNA]</scope>
    <source>
        <strain evidence="8">NBRC 111756</strain>
    </source>
</reference>
<dbReference type="GO" id="GO:0043824">
    <property type="term" value="F:succinylglutamate-semialdehyde dehydrogenase activity"/>
    <property type="evidence" value="ECO:0007669"/>
    <property type="project" value="UniProtKB-EC"/>
</dbReference>
<dbReference type="HAMAP" id="MF_01174">
    <property type="entry name" value="Aldedh_AstD"/>
    <property type="match status" value="1"/>
</dbReference>
<dbReference type="InterPro" id="IPR017649">
    <property type="entry name" value="SuccinylGlu_semiald_DH_AstD"/>
</dbReference>
<proteinExistence type="inferred from homology"/>
<dbReference type="InterPro" id="IPR016163">
    <property type="entry name" value="Ald_DH_C"/>
</dbReference>
<dbReference type="EC" id="1.2.1.71" evidence="4"/>
<comment type="similarity">
    <text evidence="4">Belongs to the aldehyde dehydrogenase family. AstD subfamily.</text>
</comment>
<dbReference type="Pfam" id="PF00171">
    <property type="entry name" value="Aldedh"/>
    <property type="match status" value="1"/>
</dbReference>
<evidence type="ECO:0000256" key="3">
    <source>
        <dbReference type="ARBA" id="ARBA00023027"/>
    </source>
</evidence>
<keyword evidence="1 4" id="KW-0056">Arginine metabolism</keyword>
<keyword evidence="8" id="KW-1185">Reference proteome</keyword>
<dbReference type="RefSeq" id="WP_379909686.1">
    <property type="nucleotide sequence ID" value="NZ_JBHSWE010000001.1"/>
</dbReference>
<dbReference type="InterPro" id="IPR016160">
    <property type="entry name" value="Ald_DH_CS_CYS"/>
</dbReference>
<dbReference type="Gene3D" id="3.40.309.10">
    <property type="entry name" value="Aldehyde Dehydrogenase, Chain A, domain 2"/>
    <property type="match status" value="1"/>
</dbReference>
<evidence type="ECO:0000259" key="6">
    <source>
        <dbReference type="Pfam" id="PF00171"/>
    </source>
</evidence>
<evidence type="ECO:0000256" key="2">
    <source>
        <dbReference type="ARBA" id="ARBA00023002"/>
    </source>
</evidence>
<comment type="pathway">
    <text evidence="4">Amino-acid degradation; L-arginine degradation via AST pathway; L-glutamate and succinate from L-arginine: step 4/5.</text>
</comment>
<dbReference type="EMBL" id="JBHSWE010000001">
    <property type="protein sequence ID" value="MFC6671177.1"/>
    <property type="molecule type" value="Genomic_DNA"/>
</dbReference>
<feature type="binding site" evidence="4">
    <location>
        <begin position="220"/>
        <end position="225"/>
    </location>
    <ligand>
        <name>NAD(+)</name>
        <dbReference type="ChEBI" id="CHEBI:57540"/>
    </ligand>
</feature>
<keyword evidence="3 4" id="KW-0520">NAD</keyword>
<evidence type="ECO:0000313" key="7">
    <source>
        <dbReference type="EMBL" id="MFC6671177.1"/>
    </source>
</evidence>
<evidence type="ECO:0000256" key="4">
    <source>
        <dbReference type="HAMAP-Rule" id="MF_01174"/>
    </source>
</evidence>
<evidence type="ECO:0000256" key="1">
    <source>
        <dbReference type="ARBA" id="ARBA00022503"/>
    </source>
</evidence>
<comment type="caution">
    <text evidence="7">The sequence shown here is derived from an EMBL/GenBank/DDBJ whole genome shotgun (WGS) entry which is preliminary data.</text>
</comment>
<name>A0ABW2A136_9GAMM</name>
<dbReference type="InterPro" id="IPR016161">
    <property type="entry name" value="Ald_DH/histidinol_DH"/>
</dbReference>
<protein>
    <recommendedName>
        <fullName evidence="4">N-succinylglutamate 5-semialdehyde dehydrogenase</fullName>
        <ecNumber evidence="4">1.2.1.71</ecNumber>
    </recommendedName>
    <alternativeName>
        <fullName evidence="4">Succinylglutamic semialdehyde dehydrogenase</fullName>
        <shortName evidence="4">SGSD</shortName>
    </alternativeName>
</protein>
<dbReference type="InterPro" id="IPR029510">
    <property type="entry name" value="Ald_DH_CS_GLU"/>
</dbReference>